<organism evidence="1 2">
    <name type="scientific">Elysia marginata</name>
    <dbReference type="NCBI Taxonomy" id="1093978"/>
    <lineage>
        <taxon>Eukaryota</taxon>
        <taxon>Metazoa</taxon>
        <taxon>Spiralia</taxon>
        <taxon>Lophotrochozoa</taxon>
        <taxon>Mollusca</taxon>
        <taxon>Gastropoda</taxon>
        <taxon>Heterobranchia</taxon>
        <taxon>Euthyneura</taxon>
        <taxon>Panpulmonata</taxon>
        <taxon>Sacoglossa</taxon>
        <taxon>Placobranchoidea</taxon>
        <taxon>Plakobranchidae</taxon>
        <taxon>Elysia</taxon>
    </lineage>
</organism>
<evidence type="ECO:0000313" key="2">
    <source>
        <dbReference type="Proteomes" id="UP000762676"/>
    </source>
</evidence>
<comment type="caution">
    <text evidence="1">The sequence shown here is derived from an EMBL/GenBank/DDBJ whole genome shotgun (WGS) entry which is preliminary data.</text>
</comment>
<dbReference type="Proteomes" id="UP000762676">
    <property type="component" value="Unassembled WGS sequence"/>
</dbReference>
<keyword evidence="2" id="KW-1185">Reference proteome</keyword>
<dbReference type="AlphaFoldDB" id="A0AAV4JXB2"/>
<protein>
    <submittedName>
        <fullName evidence="1">Glutamine-rich protein 2</fullName>
    </submittedName>
</protein>
<gene>
    <name evidence="1" type="ORF">ElyMa_001708300</name>
</gene>
<accession>A0AAV4JXB2</accession>
<reference evidence="1 2" key="1">
    <citation type="journal article" date="2021" name="Elife">
        <title>Chloroplast acquisition without the gene transfer in kleptoplastic sea slugs, Plakobranchus ocellatus.</title>
        <authorList>
            <person name="Maeda T."/>
            <person name="Takahashi S."/>
            <person name="Yoshida T."/>
            <person name="Shimamura S."/>
            <person name="Takaki Y."/>
            <person name="Nagai Y."/>
            <person name="Toyoda A."/>
            <person name="Suzuki Y."/>
            <person name="Arimoto A."/>
            <person name="Ishii H."/>
            <person name="Satoh N."/>
            <person name="Nishiyama T."/>
            <person name="Hasebe M."/>
            <person name="Maruyama T."/>
            <person name="Minagawa J."/>
            <person name="Obokata J."/>
            <person name="Shigenobu S."/>
        </authorList>
    </citation>
    <scope>NUCLEOTIDE SEQUENCE [LARGE SCALE GENOMIC DNA]</scope>
</reference>
<dbReference type="EMBL" id="BMAT01003464">
    <property type="protein sequence ID" value="GFS26152.1"/>
    <property type="molecule type" value="Genomic_DNA"/>
</dbReference>
<proteinExistence type="predicted"/>
<sequence length="191" mass="21469">MISLVTRHTNFCHRRICQFDRPNPTLLLQLARSKYLVVTFCCVSLPTPPLFMVMYSKVLKSSCAMHTFIPAHRIHIASWCSVVRCGAVWCDVVQCDAVWCDVVQCGAMWFSVMQCGAMWCSVVQAGSNTKCRHLQLVTVLLTLVWRQLPLREKISPVKSCSMSAESLRLLTASPASYTWAPRAAGNRQSVK</sequence>
<evidence type="ECO:0000313" key="1">
    <source>
        <dbReference type="EMBL" id="GFS26152.1"/>
    </source>
</evidence>
<name>A0AAV4JXB2_9GAST</name>